<evidence type="ECO:0000256" key="1">
    <source>
        <dbReference type="SAM" id="Phobius"/>
    </source>
</evidence>
<keyword evidence="1" id="KW-1133">Transmembrane helix</keyword>
<dbReference type="GeneID" id="30922593"/>
<keyword evidence="1" id="KW-0472">Membrane</keyword>
<dbReference type="AlphaFoldDB" id="A0A1I1FKL7"/>
<reference evidence="3" key="1">
    <citation type="submission" date="2016-10" db="EMBL/GenBank/DDBJ databases">
        <authorList>
            <person name="Varghese N."/>
            <person name="Submissions S."/>
        </authorList>
    </citation>
    <scope>NUCLEOTIDE SEQUENCE [LARGE SCALE GENOMIC DNA]</scope>
    <source>
        <strain evidence="3">DSM 13078</strain>
    </source>
</reference>
<name>A0A1I1FKL7_NATHA</name>
<evidence type="ECO:0000313" key="2">
    <source>
        <dbReference type="EMBL" id="SFB97653.1"/>
    </source>
</evidence>
<dbReference type="EMBL" id="FOKW01000003">
    <property type="protein sequence ID" value="SFB97653.1"/>
    <property type="molecule type" value="Genomic_DNA"/>
</dbReference>
<feature type="transmembrane region" description="Helical" evidence="1">
    <location>
        <begin position="21"/>
        <end position="45"/>
    </location>
</feature>
<feature type="transmembrane region" description="Helical" evidence="1">
    <location>
        <begin position="57"/>
        <end position="79"/>
    </location>
</feature>
<proteinExistence type="predicted"/>
<protein>
    <submittedName>
        <fullName evidence="2">Uncharacterized protein</fullName>
    </submittedName>
</protein>
<accession>A0A1I1FKL7</accession>
<dbReference type="Proteomes" id="UP000199161">
    <property type="component" value="Unassembled WGS sequence"/>
</dbReference>
<keyword evidence="1" id="KW-0812">Transmembrane</keyword>
<gene>
    <name evidence="2" type="ORF">SAMN05444422_103314</name>
</gene>
<sequence>MIQSLDDYFPTPVTKTTVYHAFRLGLQLYIGALLVAGAYSLFWLAEVAGIIPETLLSTIWIAIAVMGMLLLVLLIPLLYTSRSNER</sequence>
<evidence type="ECO:0000313" key="3">
    <source>
        <dbReference type="Proteomes" id="UP000199161"/>
    </source>
</evidence>
<dbReference type="RefSeq" id="WP_007142762.1">
    <property type="nucleotide sequence ID" value="NZ_FOKW01000003.1"/>
</dbReference>
<organism evidence="2 3">
    <name type="scientific">Natronobacterium haloterrestre</name>
    <name type="common">Halobiforma haloterrestris</name>
    <dbReference type="NCBI Taxonomy" id="148448"/>
    <lineage>
        <taxon>Archaea</taxon>
        <taxon>Methanobacteriati</taxon>
        <taxon>Methanobacteriota</taxon>
        <taxon>Stenosarchaea group</taxon>
        <taxon>Halobacteria</taxon>
        <taxon>Halobacteriales</taxon>
        <taxon>Natrialbaceae</taxon>
        <taxon>Natronobacterium</taxon>
    </lineage>
</organism>
<keyword evidence="3" id="KW-1185">Reference proteome</keyword>
<dbReference type="OrthoDB" id="200801at2157"/>